<dbReference type="eggNOG" id="COG0127">
    <property type="taxonomic scope" value="Bacteria"/>
</dbReference>
<comment type="caution">
    <text evidence="12">The sequence shown here is derived from an EMBL/GenBank/DDBJ whole genome shotgun (WGS) entry which is preliminary data.</text>
</comment>
<name>I0WE56_9FLAO</name>
<dbReference type="InterPro" id="IPR002637">
    <property type="entry name" value="RdgB/HAM1"/>
</dbReference>
<dbReference type="Proteomes" id="UP000005938">
    <property type="component" value="Unassembled WGS sequence"/>
</dbReference>
<organism evidence="12 13">
    <name type="scientific">Imtechella halotolerans K1</name>
    <dbReference type="NCBI Taxonomy" id="946077"/>
    <lineage>
        <taxon>Bacteria</taxon>
        <taxon>Pseudomonadati</taxon>
        <taxon>Bacteroidota</taxon>
        <taxon>Flavobacteriia</taxon>
        <taxon>Flavobacteriales</taxon>
        <taxon>Flavobacteriaceae</taxon>
        <taxon>Imtechella</taxon>
    </lineage>
</organism>
<keyword evidence="5 10" id="KW-0378">Hydrolase</keyword>
<dbReference type="PATRIC" id="fig|946077.3.peg.1585"/>
<dbReference type="STRING" id="946077.W5A_07827"/>
<reference evidence="12 13" key="1">
    <citation type="journal article" date="2012" name="J. Bacteriol.">
        <title>Genome Sequence of the Halotolerant Bacterium Imtechella halotolerans K1T.</title>
        <authorList>
            <person name="Kumar S."/>
            <person name="Vikram S."/>
            <person name="Subramanian S."/>
            <person name="Raghava G.P."/>
            <person name="Pinnaka A.K."/>
        </authorList>
    </citation>
    <scope>NUCLEOTIDE SEQUENCE [LARGE SCALE GENOMIC DNA]</scope>
    <source>
        <strain evidence="12 13">K1</strain>
    </source>
</reference>
<proteinExistence type="inferred from homology"/>
<comment type="caution">
    <text evidence="10">Lacks conserved residue(s) required for the propagation of feature annotation.</text>
</comment>
<dbReference type="InterPro" id="IPR029001">
    <property type="entry name" value="ITPase-like_fam"/>
</dbReference>
<evidence type="ECO:0000256" key="8">
    <source>
        <dbReference type="ARBA" id="ARBA00051875"/>
    </source>
</evidence>
<evidence type="ECO:0000256" key="2">
    <source>
        <dbReference type="ARBA" id="ARBA00011738"/>
    </source>
</evidence>
<dbReference type="CDD" id="cd00515">
    <property type="entry name" value="HAM1"/>
    <property type="match status" value="1"/>
</dbReference>
<sequence>MKQLGGFLYSSISLQKRPYTMKLVFATHNQHKLEEVQAIMPSGITLVSLNDINCHDDIPETATTFHGNAELKANYVYKQYQLDCFADDSGLEVIALDGAPGVYSARYAKDAKNGEDNIDLLLKNLEGVEQREAQFITVIALQLNGKIHYFEGIIKGEITTKKRGINGFGYDPVFQPLGYDQTFAELPPEIKNRISHRAIAIDKLLAFLKTL</sequence>
<keyword evidence="4 10" id="KW-0547">Nucleotide-binding</keyword>
<dbReference type="GO" id="GO:0036220">
    <property type="term" value="F:ITP diphosphatase activity"/>
    <property type="evidence" value="ECO:0007669"/>
    <property type="project" value="UniProtKB-UniRule"/>
</dbReference>
<feature type="binding site" evidence="10">
    <location>
        <position position="89"/>
    </location>
    <ligand>
        <name>substrate</name>
    </ligand>
</feature>
<dbReference type="GO" id="GO:0046872">
    <property type="term" value="F:metal ion binding"/>
    <property type="evidence" value="ECO:0007669"/>
    <property type="project" value="UniProtKB-KW"/>
</dbReference>
<dbReference type="FunFam" id="3.90.950.10:FF:000001">
    <property type="entry name" value="dITP/XTP pyrophosphatase"/>
    <property type="match status" value="1"/>
</dbReference>
<dbReference type="SUPFAM" id="SSF52972">
    <property type="entry name" value="ITPase-like"/>
    <property type="match status" value="1"/>
</dbReference>
<dbReference type="EMBL" id="AJJU01000009">
    <property type="protein sequence ID" value="EID74672.1"/>
    <property type="molecule type" value="Genomic_DNA"/>
</dbReference>
<evidence type="ECO:0000256" key="5">
    <source>
        <dbReference type="ARBA" id="ARBA00022801"/>
    </source>
</evidence>
<evidence type="ECO:0000256" key="10">
    <source>
        <dbReference type="HAMAP-Rule" id="MF_01405"/>
    </source>
</evidence>
<dbReference type="HAMAP" id="MF_01405">
    <property type="entry name" value="Non_canon_purine_NTPase"/>
    <property type="match status" value="1"/>
</dbReference>
<comment type="catalytic activity">
    <reaction evidence="9 10">
        <text>XTP + H2O = XMP + diphosphate + H(+)</text>
        <dbReference type="Rhea" id="RHEA:28610"/>
        <dbReference type="ChEBI" id="CHEBI:15377"/>
        <dbReference type="ChEBI" id="CHEBI:15378"/>
        <dbReference type="ChEBI" id="CHEBI:33019"/>
        <dbReference type="ChEBI" id="CHEBI:57464"/>
        <dbReference type="ChEBI" id="CHEBI:61314"/>
        <dbReference type="EC" id="3.6.1.66"/>
    </reaction>
</comment>
<dbReference type="GO" id="GO:0000166">
    <property type="term" value="F:nucleotide binding"/>
    <property type="evidence" value="ECO:0007669"/>
    <property type="project" value="UniProtKB-KW"/>
</dbReference>
<comment type="catalytic activity">
    <reaction evidence="10">
        <text>ITP + H2O = IMP + diphosphate + H(+)</text>
        <dbReference type="Rhea" id="RHEA:29399"/>
        <dbReference type="ChEBI" id="CHEBI:15377"/>
        <dbReference type="ChEBI" id="CHEBI:15378"/>
        <dbReference type="ChEBI" id="CHEBI:33019"/>
        <dbReference type="ChEBI" id="CHEBI:58053"/>
        <dbReference type="ChEBI" id="CHEBI:61402"/>
        <dbReference type="EC" id="3.6.1.66"/>
    </reaction>
</comment>
<dbReference type="GO" id="GO:0009117">
    <property type="term" value="P:nucleotide metabolic process"/>
    <property type="evidence" value="ECO:0007669"/>
    <property type="project" value="UniProtKB-KW"/>
</dbReference>
<dbReference type="EC" id="3.6.1.66" evidence="10"/>
<dbReference type="GO" id="GO:0035870">
    <property type="term" value="F:dITP diphosphatase activity"/>
    <property type="evidence" value="ECO:0007669"/>
    <property type="project" value="UniProtKB-UniRule"/>
</dbReference>
<dbReference type="AlphaFoldDB" id="I0WE56"/>
<feature type="binding site" evidence="10">
    <location>
        <position position="88"/>
    </location>
    <ligand>
        <name>Mg(2+)</name>
        <dbReference type="ChEBI" id="CHEBI:18420"/>
    </ligand>
</feature>
<dbReference type="NCBIfam" id="TIGR00042">
    <property type="entry name" value="RdgB/HAM1 family non-canonical purine NTP pyrophosphatase"/>
    <property type="match status" value="1"/>
</dbReference>
<dbReference type="Gene3D" id="3.90.950.10">
    <property type="match status" value="1"/>
</dbReference>
<feature type="binding site" evidence="10">
    <location>
        <begin position="196"/>
        <end position="197"/>
    </location>
    <ligand>
        <name>substrate</name>
    </ligand>
</feature>
<dbReference type="GO" id="GO:0017111">
    <property type="term" value="F:ribonucleoside triphosphate phosphatase activity"/>
    <property type="evidence" value="ECO:0007669"/>
    <property type="project" value="InterPro"/>
</dbReference>
<feature type="binding site" evidence="10">
    <location>
        <begin position="27"/>
        <end position="32"/>
    </location>
    <ligand>
        <name>substrate</name>
    </ligand>
</feature>
<keyword evidence="6 10" id="KW-0460">Magnesium</keyword>
<gene>
    <name evidence="12" type="ORF">W5A_07827</name>
</gene>
<comment type="catalytic activity">
    <reaction evidence="8 10">
        <text>dITP + H2O = dIMP + diphosphate + H(+)</text>
        <dbReference type="Rhea" id="RHEA:28342"/>
        <dbReference type="ChEBI" id="CHEBI:15377"/>
        <dbReference type="ChEBI" id="CHEBI:15378"/>
        <dbReference type="ChEBI" id="CHEBI:33019"/>
        <dbReference type="ChEBI" id="CHEBI:61194"/>
        <dbReference type="ChEBI" id="CHEBI:61382"/>
        <dbReference type="EC" id="3.6.1.66"/>
    </reaction>
</comment>
<dbReference type="GO" id="GO:0009146">
    <property type="term" value="P:purine nucleoside triphosphate catabolic process"/>
    <property type="evidence" value="ECO:0007669"/>
    <property type="project" value="UniProtKB-UniRule"/>
</dbReference>
<evidence type="ECO:0000256" key="3">
    <source>
        <dbReference type="ARBA" id="ARBA00022723"/>
    </source>
</evidence>
<evidence type="ECO:0000256" key="6">
    <source>
        <dbReference type="ARBA" id="ARBA00022842"/>
    </source>
</evidence>
<dbReference type="InterPro" id="IPR020922">
    <property type="entry name" value="dITP/XTP_pyrophosphatase"/>
</dbReference>
<keyword evidence="3 10" id="KW-0479">Metal-binding</keyword>
<evidence type="ECO:0000313" key="13">
    <source>
        <dbReference type="Proteomes" id="UP000005938"/>
    </source>
</evidence>
<comment type="subunit">
    <text evidence="2 10">Homodimer.</text>
</comment>
<feature type="binding site" evidence="10">
    <location>
        <position position="191"/>
    </location>
    <ligand>
        <name>substrate</name>
    </ligand>
</feature>
<evidence type="ECO:0000256" key="11">
    <source>
        <dbReference type="RuleBase" id="RU003781"/>
    </source>
</evidence>
<keyword evidence="7 10" id="KW-0546">Nucleotide metabolism</keyword>
<comment type="function">
    <text evidence="10">Pyrophosphatase that catalyzes the hydrolysis of nucleoside triphosphates to their monophosphate derivatives, with a high preference for the non-canonical purine nucleotides XTP (xanthosine triphosphate), dITP (deoxyinosine triphosphate) and ITP. Seems to function as a house-cleaning enzyme that removes non-canonical purine nucleotides from the nucleotide pool, thus preventing their incorporation into DNA/RNA and avoiding chromosomal lesions.</text>
</comment>
<evidence type="ECO:0000256" key="9">
    <source>
        <dbReference type="ARBA" id="ARBA00052017"/>
    </source>
</evidence>
<dbReference type="Pfam" id="PF01725">
    <property type="entry name" value="Ham1p_like"/>
    <property type="match status" value="1"/>
</dbReference>
<evidence type="ECO:0000256" key="1">
    <source>
        <dbReference type="ARBA" id="ARBA00008023"/>
    </source>
</evidence>
<feature type="binding site" evidence="10">
    <location>
        <begin position="168"/>
        <end position="171"/>
    </location>
    <ligand>
        <name>substrate</name>
    </ligand>
</feature>
<evidence type="ECO:0000313" key="12">
    <source>
        <dbReference type="EMBL" id="EID74672.1"/>
    </source>
</evidence>
<dbReference type="NCBIfam" id="NF011398">
    <property type="entry name" value="PRK14823.1"/>
    <property type="match status" value="1"/>
</dbReference>
<dbReference type="GO" id="GO:0036222">
    <property type="term" value="F:XTP diphosphatase activity"/>
    <property type="evidence" value="ECO:0007669"/>
    <property type="project" value="UniProtKB-UniRule"/>
</dbReference>
<comment type="cofactor">
    <cofactor evidence="10">
        <name>Mg(2+)</name>
        <dbReference type="ChEBI" id="CHEBI:18420"/>
    </cofactor>
    <text evidence="10">Binds 1 Mg(2+) ion per subunit.</text>
</comment>
<dbReference type="GO" id="GO:0005829">
    <property type="term" value="C:cytosol"/>
    <property type="evidence" value="ECO:0007669"/>
    <property type="project" value="TreeGrafter"/>
</dbReference>
<dbReference type="PANTHER" id="PTHR11067">
    <property type="entry name" value="INOSINE TRIPHOSPHATE PYROPHOSPHATASE/HAM1 PROTEIN"/>
    <property type="match status" value="1"/>
</dbReference>
<dbReference type="PANTHER" id="PTHR11067:SF9">
    <property type="entry name" value="INOSINE TRIPHOSPHATE PYROPHOSPHATASE"/>
    <property type="match status" value="1"/>
</dbReference>
<protein>
    <recommendedName>
        <fullName evidence="10">dITP/XTP pyrophosphatase</fullName>
        <ecNumber evidence="10">3.6.1.66</ecNumber>
    </recommendedName>
    <alternativeName>
        <fullName evidence="10">Non-canonical purine NTP pyrophosphatase</fullName>
    </alternativeName>
    <alternativeName>
        <fullName evidence="10">Non-standard purine NTP pyrophosphatase</fullName>
    </alternativeName>
    <alternativeName>
        <fullName evidence="10">Nucleoside-triphosphate diphosphatase</fullName>
    </alternativeName>
    <alternativeName>
        <fullName evidence="10">Nucleoside-triphosphate pyrophosphatase</fullName>
        <shortName evidence="10">NTPase</shortName>
    </alternativeName>
</protein>
<accession>I0WE56</accession>
<keyword evidence="13" id="KW-1185">Reference proteome</keyword>
<evidence type="ECO:0000256" key="7">
    <source>
        <dbReference type="ARBA" id="ARBA00023080"/>
    </source>
</evidence>
<feature type="active site" description="Proton acceptor" evidence="10">
    <location>
        <position position="88"/>
    </location>
</feature>
<evidence type="ECO:0000256" key="4">
    <source>
        <dbReference type="ARBA" id="ARBA00022741"/>
    </source>
</evidence>
<comment type="similarity">
    <text evidence="1 10 11">Belongs to the HAM1 NTPase family.</text>
</comment>